<protein>
    <submittedName>
        <fullName evidence="1">Uncharacterized protein</fullName>
    </submittedName>
</protein>
<gene>
    <name evidence="1" type="ORF">AF333_15605</name>
</gene>
<evidence type="ECO:0000313" key="1">
    <source>
        <dbReference type="EMBL" id="KON96686.1"/>
    </source>
</evidence>
<reference evidence="1 2" key="1">
    <citation type="submission" date="2015-07" db="EMBL/GenBank/DDBJ databases">
        <title>Fjat-14205 dsm 2895.</title>
        <authorList>
            <person name="Liu B."/>
            <person name="Wang J."/>
            <person name="Zhu Y."/>
            <person name="Liu G."/>
            <person name="Chen Q."/>
            <person name="Chen Z."/>
            <person name="Lan J."/>
            <person name="Che J."/>
            <person name="Ge C."/>
            <person name="Shi H."/>
            <person name="Pan Z."/>
            <person name="Liu X."/>
        </authorList>
    </citation>
    <scope>NUCLEOTIDE SEQUENCE [LARGE SCALE GENOMIC DNA]</scope>
    <source>
        <strain evidence="1 2">DSM 2895</strain>
    </source>
</reference>
<proteinExistence type="predicted"/>
<dbReference type="Proteomes" id="UP000037269">
    <property type="component" value="Unassembled WGS sequence"/>
</dbReference>
<accession>A0A0D1XM23</accession>
<sequence>MFKTPVTKNTEQWSIRIGEARLDAPDMIKSKPGVFDVYSLEIKNNGHTLHNVTVEVYRDEPNSLTKFGLFSNPIGTIKQGQIILLHKNFPLSVKAKEVEVIVSWQDESKLARDGKTKLEGRKYKQSFIFKPNSQ</sequence>
<dbReference type="PATRIC" id="fig|47500.8.peg.362"/>
<keyword evidence="2" id="KW-1185">Reference proteome</keyword>
<comment type="caution">
    <text evidence="1">The sequence shown here is derived from an EMBL/GenBank/DDBJ whole genome shotgun (WGS) entry which is preliminary data.</text>
</comment>
<dbReference type="AlphaFoldDB" id="A0A0D1XM23"/>
<name>A0A0D1XM23_ANEMI</name>
<evidence type="ECO:0000313" key="2">
    <source>
        <dbReference type="Proteomes" id="UP000037269"/>
    </source>
</evidence>
<organism evidence="1 2">
    <name type="scientific">Aneurinibacillus migulanus</name>
    <name type="common">Bacillus migulanus</name>
    <dbReference type="NCBI Taxonomy" id="47500"/>
    <lineage>
        <taxon>Bacteria</taxon>
        <taxon>Bacillati</taxon>
        <taxon>Bacillota</taxon>
        <taxon>Bacilli</taxon>
        <taxon>Bacillales</taxon>
        <taxon>Paenibacillaceae</taxon>
        <taxon>Aneurinibacillus group</taxon>
        <taxon>Aneurinibacillus</taxon>
    </lineage>
</organism>
<dbReference type="EMBL" id="LGUG01000004">
    <property type="protein sequence ID" value="KON96686.1"/>
    <property type="molecule type" value="Genomic_DNA"/>
</dbReference>